<proteinExistence type="predicted"/>
<evidence type="ECO:0000313" key="1">
    <source>
        <dbReference type="EMBL" id="GFY15577.1"/>
    </source>
</evidence>
<gene>
    <name evidence="1" type="ORF">TNCV_1282251</name>
</gene>
<evidence type="ECO:0000313" key="2">
    <source>
        <dbReference type="Proteomes" id="UP000887159"/>
    </source>
</evidence>
<reference evidence="1" key="1">
    <citation type="submission" date="2020-08" db="EMBL/GenBank/DDBJ databases">
        <title>Multicomponent nature underlies the extraordinary mechanical properties of spider dragline silk.</title>
        <authorList>
            <person name="Kono N."/>
            <person name="Nakamura H."/>
            <person name="Mori M."/>
            <person name="Yoshida Y."/>
            <person name="Ohtoshi R."/>
            <person name="Malay A.D."/>
            <person name="Moran D.A.P."/>
            <person name="Tomita M."/>
            <person name="Numata K."/>
            <person name="Arakawa K."/>
        </authorList>
    </citation>
    <scope>NUCLEOTIDE SEQUENCE</scope>
</reference>
<dbReference type="Proteomes" id="UP000887159">
    <property type="component" value="Unassembled WGS sequence"/>
</dbReference>
<protein>
    <submittedName>
        <fullName evidence="1">Uncharacterized protein</fullName>
    </submittedName>
</protein>
<keyword evidence="2" id="KW-1185">Reference proteome</keyword>
<comment type="caution">
    <text evidence="1">The sequence shown here is derived from an EMBL/GenBank/DDBJ whole genome shotgun (WGS) entry which is preliminary data.</text>
</comment>
<name>A0A8X6VEK3_TRICX</name>
<dbReference type="AlphaFoldDB" id="A0A8X6VEK3"/>
<accession>A0A8X6VEK3</accession>
<sequence length="88" mass="9877">MQERKLACYKIRRRPGDETESEELAVVVVTFVEGWMVLLEMAVEAVDGLGTYVFCVDVDVTYRGRLLFRSGATGEVSMSLKGVKAEVW</sequence>
<dbReference type="EMBL" id="BMAU01021335">
    <property type="protein sequence ID" value="GFY15577.1"/>
    <property type="molecule type" value="Genomic_DNA"/>
</dbReference>
<organism evidence="1 2">
    <name type="scientific">Trichonephila clavipes</name>
    <name type="common">Golden silk orbweaver</name>
    <name type="synonym">Nephila clavipes</name>
    <dbReference type="NCBI Taxonomy" id="2585209"/>
    <lineage>
        <taxon>Eukaryota</taxon>
        <taxon>Metazoa</taxon>
        <taxon>Ecdysozoa</taxon>
        <taxon>Arthropoda</taxon>
        <taxon>Chelicerata</taxon>
        <taxon>Arachnida</taxon>
        <taxon>Araneae</taxon>
        <taxon>Araneomorphae</taxon>
        <taxon>Entelegynae</taxon>
        <taxon>Araneoidea</taxon>
        <taxon>Nephilidae</taxon>
        <taxon>Trichonephila</taxon>
    </lineage>
</organism>